<dbReference type="GO" id="GO:0032991">
    <property type="term" value="C:protein-containing complex"/>
    <property type="evidence" value="ECO:0007669"/>
    <property type="project" value="UniProtKB-ARBA"/>
</dbReference>
<organism evidence="2 3">
    <name type="scientific">Clunio marinus</name>
    <dbReference type="NCBI Taxonomy" id="568069"/>
    <lineage>
        <taxon>Eukaryota</taxon>
        <taxon>Metazoa</taxon>
        <taxon>Ecdysozoa</taxon>
        <taxon>Arthropoda</taxon>
        <taxon>Hexapoda</taxon>
        <taxon>Insecta</taxon>
        <taxon>Pterygota</taxon>
        <taxon>Neoptera</taxon>
        <taxon>Endopterygota</taxon>
        <taxon>Diptera</taxon>
        <taxon>Nematocera</taxon>
        <taxon>Chironomoidea</taxon>
        <taxon>Chironomidae</taxon>
        <taxon>Clunio</taxon>
    </lineage>
</organism>
<dbReference type="SMART" id="SM00777">
    <property type="entry name" value="Mad3_BUB1_I"/>
    <property type="match status" value="1"/>
</dbReference>
<dbReference type="PANTHER" id="PTHR14030:SF4">
    <property type="entry name" value="BUB1 KINASE, ISOFORM A-RELATED"/>
    <property type="match status" value="1"/>
</dbReference>
<dbReference type="PROSITE" id="PS51489">
    <property type="entry name" value="BUB1_N"/>
    <property type="match status" value="1"/>
</dbReference>
<dbReference type="EMBL" id="CVRI01000050">
    <property type="protein sequence ID" value="CRK99336.1"/>
    <property type="molecule type" value="Genomic_DNA"/>
</dbReference>
<dbReference type="STRING" id="568069.A0A1J1IGK7"/>
<dbReference type="OrthoDB" id="248495at2759"/>
<dbReference type="GO" id="GO:0004672">
    <property type="term" value="F:protein kinase activity"/>
    <property type="evidence" value="ECO:0007669"/>
    <property type="project" value="TreeGrafter"/>
</dbReference>
<sequence length="411" mass="47408">MDFDTAKKNIQPLWHGKQADLLEIGLNEKNKETMEMEKRQHEEAIKNYEGNDPLDPWYEYICWIEQSYPKNGKESGFDEVILNCIVHFEHETRYKQDRRMIKLSIKYIDTQKNPNELYNQLYQNGIGTLVADLYIAWSYYFDVLNDFKEVNAIFRRGFDAGAQPYQDLAQAHDAFIISISKRILNDDELSRKQFQTSLEEKRSALTSLRTHKKKYVGSIRTGNAIKKANPGVINQENVLPNVNKAVEVLDDEVLGAPSLSNNVSVIRSIIDCSKTKENEHEPGPWTKAKAGHCQKLFSKTGTLQLSFPIMDDQVARFIHDEQHENFQINLKNIYASEKMSPEELLGEKFKRGKIKILTEDDFEEIKSFIPRKSVIPNGLLAASKFEKIDPVNLPAEPQSHATVNKWVWRAN</sequence>
<name>A0A1J1IGK7_9DIPT</name>
<dbReference type="Pfam" id="PF08311">
    <property type="entry name" value="Mad3_BUB1_I"/>
    <property type="match status" value="1"/>
</dbReference>
<protein>
    <submittedName>
        <fullName evidence="2">CLUMA_CG012642, isoform A</fullName>
    </submittedName>
</protein>
<dbReference type="AlphaFoldDB" id="A0A1J1IGK7"/>
<reference evidence="2 3" key="1">
    <citation type="submission" date="2015-04" db="EMBL/GenBank/DDBJ databases">
        <authorList>
            <person name="Syromyatnikov M.Y."/>
            <person name="Popov V.N."/>
        </authorList>
    </citation>
    <scope>NUCLEOTIDE SEQUENCE [LARGE SCALE GENOMIC DNA]</scope>
</reference>
<gene>
    <name evidence="2" type="ORF">CLUMA_CG012642</name>
</gene>
<proteinExistence type="predicted"/>
<accession>A0A1J1IGK7</accession>
<dbReference type="Gene3D" id="1.25.40.430">
    <property type="match status" value="1"/>
</dbReference>
<keyword evidence="3" id="KW-1185">Reference proteome</keyword>
<evidence type="ECO:0000259" key="1">
    <source>
        <dbReference type="PROSITE" id="PS51489"/>
    </source>
</evidence>
<evidence type="ECO:0000313" key="2">
    <source>
        <dbReference type="EMBL" id="CRK99336.1"/>
    </source>
</evidence>
<feature type="domain" description="BUB1 N-terminal" evidence="1">
    <location>
        <begin position="41"/>
        <end position="203"/>
    </location>
</feature>
<dbReference type="GO" id="GO:0005634">
    <property type="term" value="C:nucleus"/>
    <property type="evidence" value="ECO:0007669"/>
    <property type="project" value="TreeGrafter"/>
</dbReference>
<evidence type="ECO:0000313" key="3">
    <source>
        <dbReference type="Proteomes" id="UP000183832"/>
    </source>
</evidence>
<dbReference type="InterPro" id="IPR013212">
    <property type="entry name" value="Mad3/Bub1_I"/>
</dbReference>
<dbReference type="GO" id="GO:0051754">
    <property type="term" value="P:meiotic sister chromatid cohesion, centromeric"/>
    <property type="evidence" value="ECO:0007669"/>
    <property type="project" value="TreeGrafter"/>
</dbReference>
<dbReference type="Proteomes" id="UP000183832">
    <property type="component" value="Unassembled WGS sequence"/>
</dbReference>
<dbReference type="PANTHER" id="PTHR14030">
    <property type="entry name" value="MITOTIC CHECKPOINT SERINE/THREONINE-PROTEIN KINASE BUB1"/>
    <property type="match status" value="1"/>
</dbReference>
<dbReference type="InterPro" id="IPR015661">
    <property type="entry name" value="Bub1/Mad3"/>
</dbReference>
<dbReference type="GO" id="GO:0007094">
    <property type="term" value="P:mitotic spindle assembly checkpoint signaling"/>
    <property type="evidence" value="ECO:0007669"/>
    <property type="project" value="InterPro"/>
</dbReference>